<proteinExistence type="predicted"/>
<accession>A0A2R4VYX7</accession>
<dbReference type="PROSITE" id="PS51910">
    <property type="entry name" value="GH18_2"/>
    <property type="match status" value="1"/>
</dbReference>
<dbReference type="EMBL" id="CP020921">
    <property type="protein sequence ID" value="AWB09751.1"/>
    <property type="molecule type" value="Genomic_DNA"/>
</dbReference>
<dbReference type="PANTHER" id="PTHR46066">
    <property type="entry name" value="CHITINASE DOMAIN-CONTAINING PROTEIN 1 FAMILY MEMBER"/>
    <property type="match status" value="1"/>
</dbReference>
<dbReference type="GO" id="GO:0005975">
    <property type="term" value="P:carbohydrate metabolic process"/>
    <property type="evidence" value="ECO:0007669"/>
    <property type="project" value="InterPro"/>
</dbReference>
<dbReference type="SUPFAM" id="SSF51445">
    <property type="entry name" value="(Trans)glycosidases"/>
    <property type="match status" value="1"/>
</dbReference>
<name>A0A2R4VYX7_THEAF</name>
<dbReference type="PANTHER" id="PTHR46066:SF2">
    <property type="entry name" value="CHITINASE DOMAIN-CONTAINING PROTEIN 1"/>
    <property type="match status" value="1"/>
</dbReference>
<dbReference type="OrthoDB" id="9769314at2"/>
<dbReference type="InterPro" id="IPR017853">
    <property type="entry name" value="GH"/>
</dbReference>
<gene>
    <name evidence="2" type="ORF">TDSAC_0375</name>
</gene>
<sequence length="467" mass="53930">MYRIIFSLIFVFLFVSLGQICAFDKDLYVESYPSNFAGEVLKNNDGLFMLANNIKLVTKKNFLINPKEKRVYIFDVKFNLPDRKRISLESVNFPLKIINKNYYVDLLSLSSLFGFEILDKNDYYLLEQGKKLKMPSNKEVPTGLVALGFSTARNFSDLKKIDLNSNINTLCFTWFSLEDGFGNFSNNADIGVVNYLHEKGYKVWGLFNNKFNPDLTHKLLENKYNVENAIKQIVMYATIYHLDGVNVDFENFRELDKNNFNYFIERLSERLRNMNVLLSVDVTVPNDNSSWSSCYDRKTISEFSDYVVLMAYDEFTRGSERAGPTASISWVKKGLDDTLKEVKPAKVLLGIPFYTREWIEDSSGKIISVKALDNKDLKEFIEANSISPEFDKKYGLYHISFYRYNLRHEIWFDDTKTMSNKLELIKKYNLGGFAIWKLESAGISSWASFSSAFGDKLINIGGIRNGE</sequence>
<dbReference type="InterPro" id="IPR001223">
    <property type="entry name" value="Glyco_hydro18_cat"/>
</dbReference>
<reference evidence="2 3" key="1">
    <citation type="submission" date="2017-04" db="EMBL/GenBank/DDBJ databases">
        <title>Genomic insights into metabolism of Thermodesulfobium acidiphilum.</title>
        <authorList>
            <person name="Toshchakov S.V."/>
            <person name="Frolov E.N."/>
            <person name="Kublanov I.V."/>
            <person name="Samarov N.I."/>
            <person name="Novikov A."/>
            <person name="Lebedinsky A.V."/>
            <person name="Bonch-Osmolovskaya E.A."/>
            <person name="Chernyh N.A."/>
        </authorList>
    </citation>
    <scope>NUCLEOTIDE SEQUENCE [LARGE SCALE GENOMIC DNA]</scope>
    <source>
        <strain evidence="2 3">3127-1</strain>
    </source>
</reference>
<dbReference type="InterPro" id="IPR029070">
    <property type="entry name" value="Chitinase_insertion_sf"/>
</dbReference>
<feature type="domain" description="GH18" evidence="1">
    <location>
        <begin position="144"/>
        <end position="456"/>
    </location>
</feature>
<organism evidence="2 3">
    <name type="scientific">Thermodesulfobium acidiphilum</name>
    <dbReference type="NCBI Taxonomy" id="1794699"/>
    <lineage>
        <taxon>Bacteria</taxon>
        <taxon>Pseudomonadati</taxon>
        <taxon>Thermodesulfobiota</taxon>
        <taxon>Thermodesulfobiia</taxon>
        <taxon>Thermodesulfobiales</taxon>
        <taxon>Thermodesulfobiaceae</taxon>
        <taxon>Thermodesulfobium</taxon>
    </lineage>
</organism>
<dbReference type="Pfam" id="PF00704">
    <property type="entry name" value="Glyco_hydro_18"/>
    <property type="match status" value="1"/>
</dbReference>
<dbReference type="AlphaFoldDB" id="A0A2R4VYX7"/>
<dbReference type="KEGG" id="taci:TDSAC_0375"/>
<evidence type="ECO:0000259" key="1">
    <source>
        <dbReference type="PROSITE" id="PS51910"/>
    </source>
</evidence>
<dbReference type="Proteomes" id="UP000244792">
    <property type="component" value="Chromosome"/>
</dbReference>
<dbReference type="SMART" id="SM00636">
    <property type="entry name" value="Glyco_18"/>
    <property type="match status" value="1"/>
</dbReference>
<dbReference type="GO" id="GO:0008061">
    <property type="term" value="F:chitin binding"/>
    <property type="evidence" value="ECO:0007669"/>
    <property type="project" value="InterPro"/>
</dbReference>
<dbReference type="InterPro" id="IPR011583">
    <property type="entry name" value="Chitinase_II/V-like_cat"/>
</dbReference>
<dbReference type="Gene3D" id="3.20.20.80">
    <property type="entry name" value="Glycosidases"/>
    <property type="match status" value="1"/>
</dbReference>
<dbReference type="Gene3D" id="3.10.50.10">
    <property type="match status" value="1"/>
</dbReference>
<evidence type="ECO:0000313" key="2">
    <source>
        <dbReference type="EMBL" id="AWB09751.1"/>
    </source>
</evidence>
<keyword evidence="3" id="KW-1185">Reference proteome</keyword>
<protein>
    <submittedName>
        <fullName evidence="2">Spore germination protein YaaH</fullName>
    </submittedName>
</protein>
<evidence type="ECO:0000313" key="3">
    <source>
        <dbReference type="Proteomes" id="UP000244792"/>
    </source>
</evidence>